<dbReference type="EMBL" id="CP155620">
    <property type="protein sequence ID" value="XBJ29562.1"/>
    <property type="molecule type" value="Genomic_DNA"/>
</dbReference>
<dbReference type="AlphaFoldDB" id="A0AAU7E833"/>
<dbReference type="Pfam" id="PF02666">
    <property type="entry name" value="PS_Dcarbxylase"/>
    <property type="match status" value="1"/>
</dbReference>
<keyword evidence="1" id="KW-1003">Cell membrane</keyword>
<evidence type="ECO:0000256" key="8">
    <source>
        <dbReference type="ARBA" id="ARBA00023239"/>
    </source>
</evidence>
<keyword evidence="6" id="KW-0865">Zymogen</keyword>
<gene>
    <name evidence="12" type="ORF">AAH949_01640</name>
</gene>
<dbReference type="GO" id="GO:0008654">
    <property type="term" value="P:phospholipid biosynthetic process"/>
    <property type="evidence" value="ECO:0007669"/>
    <property type="project" value="UniProtKB-KW"/>
</dbReference>
<protein>
    <submittedName>
        <fullName evidence="12">Phosphatidylserine decarboxylase</fullName>
    </submittedName>
</protein>
<evidence type="ECO:0000313" key="12">
    <source>
        <dbReference type="EMBL" id="XBJ29562.1"/>
    </source>
</evidence>
<dbReference type="InterPro" id="IPR033175">
    <property type="entry name" value="PSD-A"/>
</dbReference>
<keyword evidence="4" id="KW-0443">Lipid metabolism</keyword>
<evidence type="ECO:0000256" key="1">
    <source>
        <dbReference type="ARBA" id="ARBA00022475"/>
    </source>
</evidence>
<evidence type="ECO:0000256" key="11">
    <source>
        <dbReference type="SAM" id="Phobius"/>
    </source>
</evidence>
<reference evidence="12" key="1">
    <citation type="submission" date="2024-05" db="EMBL/GenBank/DDBJ databases">
        <title>Campylobacter coli isolated from environmental waters in Slovenia.</title>
        <authorList>
            <person name="Zautner A.E."/>
            <person name="Bunk B."/>
            <person name="Riedel T."/>
            <person name="Sproeer C."/>
        </authorList>
    </citation>
    <scope>NUCLEOTIDE SEQUENCE</scope>
    <source>
        <strain evidence="12">CCS1377</strain>
    </source>
</reference>
<evidence type="ECO:0000256" key="5">
    <source>
        <dbReference type="ARBA" id="ARBA00023136"/>
    </source>
</evidence>
<organism evidence="12">
    <name type="scientific">Campylobacter sp. CCS1377</name>
    <dbReference type="NCBI Taxonomy" id="3158229"/>
    <lineage>
        <taxon>Bacteria</taxon>
        <taxon>Pseudomonadati</taxon>
        <taxon>Campylobacterota</taxon>
        <taxon>Epsilonproteobacteria</taxon>
        <taxon>Campylobacterales</taxon>
        <taxon>Campylobacteraceae</taxon>
        <taxon>Campylobacter</taxon>
    </lineage>
</organism>
<proteinExistence type="predicted"/>
<accession>A0AAU7E833</accession>
<keyword evidence="11" id="KW-0812">Transmembrane</keyword>
<evidence type="ECO:0000256" key="6">
    <source>
        <dbReference type="ARBA" id="ARBA00023145"/>
    </source>
</evidence>
<keyword evidence="5 11" id="KW-0472">Membrane</keyword>
<evidence type="ECO:0000256" key="3">
    <source>
        <dbReference type="ARBA" id="ARBA00022793"/>
    </source>
</evidence>
<keyword evidence="9" id="KW-1208">Phospholipid metabolism</keyword>
<evidence type="ECO:0000256" key="10">
    <source>
        <dbReference type="ARBA" id="ARBA00023317"/>
    </source>
</evidence>
<name>A0AAU7E833_9BACT</name>
<dbReference type="PANTHER" id="PTHR35809:SF1">
    <property type="entry name" value="ARCHAETIDYLSERINE DECARBOXYLASE PROENZYME-RELATED"/>
    <property type="match status" value="1"/>
</dbReference>
<evidence type="ECO:0000256" key="4">
    <source>
        <dbReference type="ARBA" id="ARBA00023098"/>
    </source>
</evidence>
<dbReference type="PANTHER" id="PTHR35809">
    <property type="entry name" value="ARCHAETIDYLSERINE DECARBOXYLASE PROENZYME-RELATED"/>
    <property type="match status" value="1"/>
</dbReference>
<keyword evidence="7" id="KW-0594">Phospholipid biosynthesis</keyword>
<evidence type="ECO:0000256" key="7">
    <source>
        <dbReference type="ARBA" id="ARBA00023209"/>
    </source>
</evidence>
<keyword evidence="10" id="KW-0670">Pyruvate</keyword>
<keyword evidence="11" id="KW-1133">Transmembrane helix</keyword>
<dbReference type="RefSeq" id="WP_134237639.1">
    <property type="nucleotide sequence ID" value="NZ_CP155620.1"/>
</dbReference>
<keyword evidence="3" id="KW-0210">Decarboxylase</keyword>
<sequence>MKNMILARAGYFSVIAVFLLFLLVLIFWTFSWFLFLLTLFLIFLYRNPLRDRFCMDKKAILSPIDGRVVYIGNAYDENLGECVSLVIKNAFYNVGSIRSCAKAEIQNVKVNHGLFLCSEIKSSSYLNENIRLNLSVLDKEMAMIIYAGSLDRKLKLYDFSKELEACNELSFTHNGKVCLLLPKDTRILAGLGDEIKACSLLGYFS</sequence>
<evidence type="ECO:0000256" key="2">
    <source>
        <dbReference type="ARBA" id="ARBA00022516"/>
    </source>
</evidence>
<keyword evidence="8" id="KW-0456">Lyase</keyword>
<dbReference type="GO" id="GO:0004609">
    <property type="term" value="F:phosphatidylserine decarboxylase activity"/>
    <property type="evidence" value="ECO:0007669"/>
    <property type="project" value="InterPro"/>
</dbReference>
<feature type="transmembrane region" description="Helical" evidence="11">
    <location>
        <begin position="12"/>
        <end position="45"/>
    </location>
</feature>
<keyword evidence="2" id="KW-0444">Lipid biosynthesis</keyword>
<evidence type="ECO:0000256" key="9">
    <source>
        <dbReference type="ARBA" id="ARBA00023264"/>
    </source>
</evidence>
<dbReference type="InterPro" id="IPR003817">
    <property type="entry name" value="PS_Dcarbxylase"/>
</dbReference>